<dbReference type="EMBL" id="CM004394">
    <property type="protein sequence ID" value="KAG8649160.1"/>
    <property type="molecule type" value="Genomic_DNA"/>
</dbReference>
<comment type="caution">
    <text evidence="1">The sequence shown here is derived from an EMBL/GenBank/DDBJ whole genome shotgun (WGS) entry which is preliminary data.</text>
</comment>
<organism evidence="1 2">
    <name type="scientific">Manihot esculenta</name>
    <name type="common">Cassava</name>
    <name type="synonym">Jatropha manihot</name>
    <dbReference type="NCBI Taxonomy" id="3983"/>
    <lineage>
        <taxon>Eukaryota</taxon>
        <taxon>Viridiplantae</taxon>
        <taxon>Streptophyta</taxon>
        <taxon>Embryophyta</taxon>
        <taxon>Tracheophyta</taxon>
        <taxon>Spermatophyta</taxon>
        <taxon>Magnoliopsida</taxon>
        <taxon>eudicotyledons</taxon>
        <taxon>Gunneridae</taxon>
        <taxon>Pentapetalae</taxon>
        <taxon>rosids</taxon>
        <taxon>fabids</taxon>
        <taxon>Malpighiales</taxon>
        <taxon>Euphorbiaceae</taxon>
        <taxon>Crotonoideae</taxon>
        <taxon>Manihoteae</taxon>
        <taxon>Manihot</taxon>
    </lineage>
</organism>
<evidence type="ECO:0000313" key="2">
    <source>
        <dbReference type="Proteomes" id="UP000091857"/>
    </source>
</evidence>
<gene>
    <name evidence="1" type="ORF">MANES_08G068460v8</name>
</gene>
<reference evidence="2" key="1">
    <citation type="journal article" date="2016" name="Nat. Biotechnol.">
        <title>Sequencing wild and cultivated cassava and related species reveals extensive interspecific hybridization and genetic diversity.</title>
        <authorList>
            <person name="Bredeson J.V."/>
            <person name="Lyons J.B."/>
            <person name="Prochnik S.E."/>
            <person name="Wu G.A."/>
            <person name="Ha C.M."/>
            <person name="Edsinger-Gonzales E."/>
            <person name="Grimwood J."/>
            <person name="Schmutz J."/>
            <person name="Rabbi I.Y."/>
            <person name="Egesi C."/>
            <person name="Nauluvula P."/>
            <person name="Lebot V."/>
            <person name="Ndunguru J."/>
            <person name="Mkamilo G."/>
            <person name="Bart R.S."/>
            <person name="Setter T.L."/>
            <person name="Gleadow R.M."/>
            <person name="Kulakow P."/>
            <person name="Ferguson M.E."/>
            <person name="Rounsley S."/>
            <person name="Rokhsar D.S."/>
        </authorList>
    </citation>
    <scope>NUCLEOTIDE SEQUENCE [LARGE SCALE GENOMIC DNA]</scope>
    <source>
        <strain evidence="2">cv. AM560-2</strain>
    </source>
</reference>
<keyword evidence="2" id="KW-1185">Reference proteome</keyword>
<protein>
    <submittedName>
        <fullName evidence="1">Uncharacterized protein</fullName>
    </submittedName>
</protein>
<name>A0ACB7HAZ8_MANES</name>
<proteinExistence type="predicted"/>
<dbReference type="Proteomes" id="UP000091857">
    <property type="component" value="Chromosome 8"/>
</dbReference>
<sequence>MPVEGSLDMARDILVLGFDLSLPSNISLSPIGTYGSEATSFLS</sequence>
<evidence type="ECO:0000313" key="1">
    <source>
        <dbReference type="EMBL" id="KAG8649160.1"/>
    </source>
</evidence>
<accession>A0ACB7HAZ8</accession>